<name>A0A941EYT1_9ACTN</name>
<keyword evidence="2" id="KW-1185">Reference proteome</keyword>
<gene>
    <name evidence="1" type="ORF">KDL01_37375</name>
</gene>
<dbReference type="Proteomes" id="UP000675781">
    <property type="component" value="Unassembled WGS sequence"/>
</dbReference>
<reference evidence="1" key="1">
    <citation type="submission" date="2021-04" db="EMBL/GenBank/DDBJ databases">
        <title>Genome based classification of Actinospica acidithermotolerans sp. nov., an actinobacterium isolated from an Indonesian hot spring.</title>
        <authorList>
            <person name="Kusuma A.B."/>
            <person name="Putra K.E."/>
            <person name="Nafisah S."/>
            <person name="Loh J."/>
            <person name="Nouioui I."/>
            <person name="Goodfellow M."/>
        </authorList>
    </citation>
    <scope>NUCLEOTIDE SEQUENCE</scope>
    <source>
        <strain evidence="1">CSCA 57</strain>
    </source>
</reference>
<organism evidence="1 2">
    <name type="scientific">Actinospica durhamensis</name>
    <dbReference type="NCBI Taxonomy" id="1508375"/>
    <lineage>
        <taxon>Bacteria</taxon>
        <taxon>Bacillati</taxon>
        <taxon>Actinomycetota</taxon>
        <taxon>Actinomycetes</taxon>
        <taxon>Catenulisporales</taxon>
        <taxon>Actinospicaceae</taxon>
        <taxon>Actinospica</taxon>
    </lineage>
</organism>
<evidence type="ECO:0000313" key="2">
    <source>
        <dbReference type="Proteomes" id="UP000675781"/>
    </source>
</evidence>
<dbReference type="RefSeq" id="WP_212533444.1">
    <property type="nucleotide sequence ID" value="NZ_JAGSOG010000361.1"/>
</dbReference>
<sequence length="142" mass="15075">MDDLELALPTGTLIAGDAATVFADARPCLDGLPRGSFPVRAAADGLEVLLADAAPTTWTRRLTRPTPSGYAALLDARALAEYTDLGDEPVDEFELLIEQLAAREATVLRDVLGARTGAGECVLELGLDDAGNPCRLAVRWKR</sequence>
<dbReference type="EMBL" id="JAGSOG010000361">
    <property type="protein sequence ID" value="MBR7838998.1"/>
    <property type="molecule type" value="Genomic_DNA"/>
</dbReference>
<proteinExistence type="predicted"/>
<accession>A0A941EYT1</accession>
<protein>
    <submittedName>
        <fullName evidence="1">Uncharacterized protein</fullName>
    </submittedName>
</protein>
<comment type="caution">
    <text evidence="1">The sequence shown here is derived from an EMBL/GenBank/DDBJ whole genome shotgun (WGS) entry which is preliminary data.</text>
</comment>
<dbReference type="AlphaFoldDB" id="A0A941EYT1"/>
<evidence type="ECO:0000313" key="1">
    <source>
        <dbReference type="EMBL" id="MBR7838998.1"/>
    </source>
</evidence>